<evidence type="ECO:0000256" key="2">
    <source>
        <dbReference type="ARBA" id="ARBA00022448"/>
    </source>
</evidence>
<accession>A0ABT0CBT4</accession>
<dbReference type="PANTHER" id="PTHR30085:SF6">
    <property type="entry name" value="ABC TRANSPORTER GLUTAMINE-BINDING PROTEIN GLNH"/>
    <property type="match status" value="1"/>
</dbReference>
<keyword evidence="2" id="KW-0813">Transport</keyword>
<evidence type="ECO:0000256" key="1">
    <source>
        <dbReference type="ARBA" id="ARBA00010333"/>
    </source>
</evidence>
<evidence type="ECO:0000256" key="3">
    <source>
        <dbReference type="ARBA" id="ARBA00022729"/>
    </source>
</evidence>
<dbReference type="InterPro" id="IPR001638">
    <property type="entry name" value="Solute-binding_3/MltF_N"/>
</dbReference>
<sequence>MGSLSRLIRSLMMGAALCCLHGIPVIARPWAEIVASGQVRVAVKDNLRPLGFRDLEGELQGFEIELAQEIGSRLLGSEQVVELIPVSNLERLEVLIENRVDLAIAQIGITPDRARQVDFTSAYYQDGPSLVVARSSGWERWSDLRGGRVAVLQGSSAIPYLNRYLPGVELVAVDSYVMGAELLLAGEVQAWAADRSILAGWLAEHPDYQFLGSPLATVGLGIAMSKGLDQAELRLRVRRELEELRASGWLAERAQAWGLP</sequence>
<proteinExistence type="inferred from homology"/>
<comment type="similarity">
    <text evidence="1 4">Belongs to the bacterial solute-binding protein 3 family.</text>
</comment>
<feature type="domain" description="Solute-binding protein family 3/N-terminal" evidence="5">
    <location>
        <begin position="38"/>
        <end position="260"/>
    </location>
</feature>
<evidence type="ECO:0000313" key="6">
    <source>
        <dbReference type="EMBL" id="MCJ2543247.1"/>
    </source>
</evidence>
<organism evidence="6 7">
    <name type="scientific">Thermostichus vulcanus str. 'Rupite'</name>
    <dbReference type="NCBI Taxonomy" id="2813851"/>
    <lineage>
        <taxon>Bacteria</taxon>
        <taxon>Bacillati</taxon>
        <taxon>Cyanobacteriota</taxon>
        <taxon>Cyanophyceae</taxon>
        <taxon>Thermostichales</taxon>
        <taxon>Thermostichaceae</taxon>
        <taxon>Thermostichus</taxon>
    </lineage>
</organism>
<evidence type="ECO:0000259" key="5">
    <source>
        <dbReference type="SMART" id="SM00062"/>
    </source>
</evidence>
<name>A0ABT0CBT4_THEVL</name>
<dbReference type="SUPFAM" id="SSF53850">
    <property type="entry name" value="Periplasmic binding protein-like II"/>
    <property type="match status" value="1"/>
</dbReference>
<protein>
    <submittedName>
        <fullName evidence="6">Transporter substrate-binding domain-containing protein</fullName>
    </submittedName>
</protein>
<gene>
    <name evidence="6" type="ORF">JX360_10060</name>
</gene>
<evidence type="ECO:0000313" key="7">
    <source>
        <dbReference type="Proteomes" id="UP000830835"/>
    </source>
</evidence>
<dbReference type="EMBL" id="JAFIRA010000024">
    <property type="protein sequence ID" value="MCJ2543247.1"/>
    <property type="molecule type" value="Genomic_DNA"/>
</dbReference>
<keyword evidence="3" id="KW-0732">Signal</keyword>
<dbReference type="PROSITE" id="PS01039">
    <property type="entry name" value="SBP_BACTERIAL_3"/>
    <property type="match status" value="1"/>
</dbReference>
<evidence type="ECO:0000256" key="4">
    <source>
        <dbReference type="RuleBase" id="RU003744"/>
    </source>
</evidence>
<reference evidence="6" key="1">
    <citation type="submission" date="2021-02" db="EMBL/GenBank/DDBJ databases">
        <title>The CRISPR/cas machinery reduction and long-range gene transfer in the hot spring cyanobacterium Synechococcus.</title>
        <authorList>
            <person name="Dvorak P."/>
            <person name="Jahodarova E."/>
            <person name="Hasler P."/>
            <person name="Poulickova A."/>
        </authorList>
    </citation>
    <scope>NUCLEOTIDE SEQUENCE</scope>
    <source>
        <strain evidence="6">Rupite</strain>
    </source>
</reference>
<dbReference type="InterPro" id="IPR018313">
    <property type="entry name" value="SBP_3_CS"/>
</dbReference>
<comment type="caution">
    <text evidence="6">The sequence shown here is derived from an EMBL/GenBank/DDBJ whole genome shotgun (WGS) entry which is preliminary data.</text>
</comment>
<dbReference type="SMART" id="SM00062">
    <property type="entry name" value="PBPb"/>
    <property type="match status" value="1"/>
</dbReference>
<dbReference type="PANTHER" id="PTHR30085">
    <property type="entry name" value="AMINO ACID ABC TRANSPORTER PERMEASE"/>
    <property type="match status" value="1"/>
</dbReference>
<dbReference type="Gene3D" id="3.40.190.10">
    <property type="entry name" value="Periplasmic binding protein-like II"/>
    <property type="match status" value="2"/>
</dbReference>
<dbReference type="Proteomes" id="UP000830835">
    <property type="component" value="Unassembled WGS sequence"/>
</dbReference>
<keyword evidence="7" id="KW-1185">Reference proteome</keyword>
<dbReference type="InterPro" id="IPR051455">
    <property type="entry name" value="Bact_solute-bind_prot3"/>
</dbReference>
<dbReference type="RefSeq" id="WP_244350524.1">
    <property type="nucleotide sequence ID" value="NZ_JAFIRA010000024.1"/>
</dbReference>
<dbReference type="Pfam" id="PF00497">
    <property type="entry name" value="SBP_bac_3"/>
    <property type="match status" value="1"/>
</dbReference>